<dbReference type="Pfam" id="PF25273">
    <property type="entry name" value="DUF7869"/>
    <property type="match status" value="1"/>
</dbReference>
<evidence type="ECO:0000259" key="1">
    <source>
        <dbReference type="Pfam" id="PF25273"/>
    </source>
</evidence>
<comment type="caution">
    <text evidence="2">The sequence shown here is derived from an EMBL/GenBank/DDBJ whole genome shotgun (WGS) entry which is preliminary data.</text>
</comment>
<reference evidence="2 3" key="1">
    <citation type="journal article" date="2018" name="Cell">
        <title>The Chara Genome: Secondary Complexity and Implications for Plant Terrestrialization.</title>
        <authorList>
            <person name="Nishiyama T."/>
            <person name="Sakayama H."/>
            <person name="Vries J.D."/>
            <person name="Buschmann H."/>
            <person name="Saint-Marcoux D."/>
            <person name="Ullrich K.K."/>
            <person name="Haas F.B."/>
            <person name="Vanderstraeten L."/>
            <person name="Becker D."/>
            <person name="Lang D."/>
            <person name="Vosolsobe S."/>
            <person name="Rombauts S."/>
            <person name="Wilhelmsson P.K.I."/>
            <person name="Janitza P."/>
            <person name="Kern R."/>
            <person name="Heyl A."/>
            <person name="Rumpler F."/>
            <person name="Villalobos L.I.A.C."/>
            <person name="Clay J.M."/>
            <person name="Skokan R."/>
            <person name="Toyoda A."/>
            <person name="Suzuki Y."/>
            <person name="Kagoshima H."/>
            <person name="Schijlen E."/>
            <person name="Tajeshwar N."/>
            <person name="Catarino B."/>
            <person name="Hetherington A.J."/>
            <person name="Saltykova A."/>
            <person name="Bonnot C."/>
            <person name="Breuninger H."/>
            <person name="Symeonidi A."/>
            <person name="Radhakrishnan G.V."/>
            <person name="Van Nieuwerburgh F."/>
            <person name="Deforce D."/>
            <person name="Chang C."/>
            <person name="Karol K.G."/>
            <person name="Hedrich R."/>
            <person name="Ulvskov P."/>
            <person name="Glockner G."/>
            <person name="Delwiche C.F."/>
            <person name="Petrasek J."/>
            <person name="Van de Peer Y."/>
            <person name="Friml J."/>
            <person name="Beilby M."/>
            <person name="Dolan L."/>
            <person name="Kohara Y."/>
            <person name="Sugano S."/>
            <person name="Fujiyama A."/>
            <person name="Delaux P.-M."/>
            <person name="Quint M."/>
            <person name="TheiBen G."/>
            <person name="Hagemann M."/>
            <person name="Harholt J."/>
            <person name="Dunand C."/>
            <person name="Zachgo S."/>
            <person name="Langdale J."/>
            <person name="Maumus F."/>
            <person name="Straeten D.V.D."/>
            <person name="Gould S.B."/>
            <person name="Rensing S.A."/>
        </authorList>
    </citation>
    <scope>NUCLEOTIDE SEQUENCE [LARGE SCALE GENOMIC DNA]</scope>
    <source>
        <strain evidence="2 3">S276</strain>
    </source>
</reference>
<dbReference type="STRING" id="69332.A0A388MF95"/>
<name>A0A388MF95_CHABU</name>
<dbReference type="Gramene" id="GBG93155">
    <property type="protein sequence ID" value="GBG93155"/>
    <property type="gene ID" value="CBR_g59742"/>
</dbReference>
<accession>A0A388MF95</accession>
<feature type="domain" description="DUF7869" evidence="1">
    <location>
        <begin position="52"/>
        <end position="241"/>
    </location>
</feature>
<dbReference type="PANTHER" id="PTHR33153">
    <property type="entry name" value="MYND-TYPE DOMAIN-CONTAINING PROTEIN"/>
    <property type="match status" value="1"/>
</dbReference>
<evidence type="ECO:0000313" key="3">
    <source>
        <dbReference type="Proteomes" id="UP000265515"/>
    </source>
</evidence>
<dbReference type="OrthoDB" id="410478at2759"/>
<protein>
    <recommendedName>
        <fullName evidence="1">DUF7869 domain-containing protein</fullName>
    </recommendedName>
</protein>
<keyword evidence="3" id="KW-1185">Reference proteome</keyword>
<dbReference type="EMBL" id="BFEA01001269">
    <property type="protein sequence ID" value="GBG93155.1"/>
    <property type="molecule type" value="Genomic_DNA"/>
</dbReference>
<sequence length="522" mass="60944">MMQEAERSRLYKHCHKASNESGEYVCLIIDGMDQSKTLLPHFRRLPKDSRVKEESFVKVRVVGAKVLGLATKASATLFFDNFKSDSNCMLTVLHRRICELPIPFPRVLYLNLDNTTKENKKKYVVSYLFYLVKINIFTKVKLNFLLVGHTDEDIDQMFSCFSRRLNLQSAFDLPELKHVIRESYTNEVGKAVVLERMTETYDWKEFVEPHLLKVKDISFNQHFRIKRKYRGEVRLWSKQYHNSFWQPNDTEGLNLFYSEPTSEILAAPRHSIRSLEGRLRPACGKEEGDGTELEGDSEECVQRTLLINTLNANLDAFSRYIQTDNVIRWKYFIECQKNMDFNDRSLKVPFFRPTVPLEGPCEDSAKPLDEDKISRNLAHLFPQERPVYNGAWKTKQYKMEREGHYEDLEIGKFIAHRDKPYHVGKVVELLPEEHFKVAWYAQKEKGEAYLPFYKPNVRGKSRREVAEDIFDRSCGVLCYNFTLKTDNTLFAATKKKICEMLNASIFVDVRDGEEEAGALIKV</sequence>
<dbReference type="PANTHER" id="PTHR33153:SF3">
    <property type="entry name" value="TRAFFICKING PROTEIN PARTICLE COMPLEX SUBUNIT 11 DOMAIN-CONTAINING PROTEIN"/>
    <property type="match status" value="1"/>
</dbReference>
<dbReference type="InterPro" id="IPR057191">
    <property type="entry name" value="DUF7869"/>
</dbReference>
<proteinExistence type="predicted"/>
<dbReference type="AlphaFoldDB" id="A0A388MF95"/>
<organism evidence="2 3">
    <name type="scientific">Chara braunii</name>
    <name type="common">Braun's stonewort</name>
    <dbReference type="NCBI Taxonomy" id="69332"/>
    <lineage>
        <taxon>Eukaryota</taxon>
        <taxon>Viridiplantae</taxon>
        <taxon>Streptophyta</taxon>
        <taxon>Charophyceae</taxon>
        <taxon>Charales</taxon>
        <taxon>Characeae</taxon>
        <taxon>Chara</taxon>
    </lineage>
</organism>
<evidence type="ECO:0000313" key="2">
    <source>
        <dbReference type="EMBL" id="GBG93155.1"/>
    </source>
</evidence>
<dbReference type="Proteomes" id="UP000265515">
    <property type="component" value="Unassembled WGS sequence"/>
</dbReference>
<gene>
    <name evidence="2" type="ORF">CBR_g59742</name>
</gene>